<name>A0A5J4G179_9FLAO</name>
<dbReference type="EMBL" id="BKCF01000002">
    <property type="protein sequence ID" value="GEQ86125.1"/>
    <property type="molecule type" value="Genomic_DNA"/>
</dbReference>
<gene>
    <name evidence="1" type="ORF">ULMS_16330</name>
</gene>
<keyword evidence="2" id="KW-1185">Reference proteome</keyword>
<accession>A0A5J4G179</accession>
<organism evidence="1 2">
    <name type="scientific">Patiriisocius marinistellae</name>
    <dbReference type="NCBI Taxonomy" id="2494560"/>
    <lineage>
        <taxon>Bacteria</taxon>
        <taxon>Pseudomonadati</taxon>
        <taxon>Bacteroidota</taxon>
        <taxon>Flavobacteriia</taxon>
        <taxon>Flavobacteriales</taxon>
        <taxon>Flavobacteriaceae</taxon>
        <taxon>Patiriisocius</taxon>
    </lineage>
</organism>
<evidence type="ECO:0000313" key="2">
    <source>
        <dbReference type="Proteomes" id="UP000326994"/>
    </source>
</evidence>
<dbReference type="AlphaFoldDB" id="A0A5J4G179"/>
<protein>
    <submittedName>
        <fullName evidence="1">Uncharacterized protein</fullName>
    </submittedName>
</protein>
<comment type="caution">
    <text evidence="1">The sequence shown here is derived from an EMBL/GenBank/DDBJ whole genome shotgun (WGS) entry which is preliminary data.</text>
</comment>
<reference evidence="1 2" key="1">
    <citation type="submission" date="2019-08" db="EMBL/GenBank/DDBJ databases">
        <title>Ulvibacter marinistellae sp. nov., isolated from a starfish, Patiria pectinifera.</title>
        <authorList>
            <person name="Kawano K."/>
            <person name="Ushijima N."/>
            <person name="Kihara M."/>
            <person name="Itoh H."/>
        </authorList>
    </citation>
    <scope>NUCLEOTIDE SEQUENCE [LARGE SCALE GENOMIC DNA]</scope>
    <source>
        <strain evidence="1 2">KK4</strain>
    </source>
</reference>
<dbReference type="Proteomes" id="UP000326994">
    <property type="component" value="Unassembled WGS sequence"/>
</dbReference>
<proteinExistence type="predicted"/>
<sequence length="101" mass="11999">MKNLKIFHLTLLLLLVLNIYGQEYFEGEIIYEIEYEPINPNIPKEYLENEFGKSFNAYIKEDRYAMIYHGNGLKGWMKTIVRLDLGYSYTEFEKSDTIAKT</sequence>
<evidence type="ECO:0000313" key="1">
    <source>
        <dbReference type="EMBL" id="GEQ86125.1"/>
    </source>
</evidence>